<organism evidence="3 4">
    <name type="scientific">Streptomyces roseicoloratus</name>
    <dbReference type="NCBI Taxonomy" id="2508722"/>
    <lineage>
        <taxon>Bacteria</taxon>
        <taxon>Bacillati</taxon>
        <taxon>Actinomycetota</taxon>
        <taxon>Actinomycetes</taxon>
        <taxon>Kitasatosporales</taxon>
        <taxon>Streptomycetaceae</taxon>
        <taxon>Streptomyces</taxon>
    </lineage>
</organism>
<accession>A0ABY9RVN5</accession>
<feature type="region of interest" description="Disordered" evidence="1">
    <location>
        <begin position="107"/>
        <end position="133"/>
    </location>
</feature>
<dbReference type="Proteomes" id="UP001250858">
    <property type="component" value="Chromosome"/>
</dbReference>
<dbReference type="PANTHER" id="PTHR37811">
    <property type="entry name" value="BLL5343 PROTEIN"/>
    <property type="match status" value="1"/>
</dbReference>
<evidence type="ECO:0000313" key="4">
    <source>
        <dbReference type="Proteomes" id="UP001250858"/>
    </source>
</evidence>
<dbReference type="Pfam" id="PF03992">
    <property type="entry name" value="ABM"/>
    <property type="match status" value="1"/>
</dbReference>
<keyword evidence="4" id="KW-1185">Reference proteome</keyword>
<reference evidence="3 4" key="1">
    <citation type="submission" date="2023-09" db="EMBL/GenBank/DDBJ databases">
        <title>Complete genome of Streptomyces roseicoloratus T14.</title>
        <authorList>
            <person name="Bashizi T."/>
            <person name="Kim M.-J."/>
            <person name="Lee G."/>
            <person name="Tagele S.B."/>
            <person name="Shin J.-H."/>
        </authorList>
    </citation>
    <scope>NUCLEOTIDE SEQUENCE [LARGE SCALE GENOMIC DNA]</scope>
    <source>
        <strain evidence="3 4">T14</strain>
    </source>
</reference>
<evidence type="ECO:0000313" key="3">
    <source>
        <dbReference type="EMBL" id="WMX46007.1"/>
    </source>
</evidence>
<evidence type="ECO:0000256" key="1">
    <source>
        <dbReference type="SAM" id="MobiDB-lite"/>
    </source>
</evidence>
<keyword evidence="3" id="KW-0503">Monooxygenase</keyword>
<dbReference type="GO" id="GO:0004497">
    <property type="term" value="F:monooxygenase activity"/>
    <property type="evidence" value="ECO:0007669"/>
    <property type="project" value="UniProtKB-KW"/>
</dbReference>
<evidence type="ECO:0000259" key="2">
    <source>
        <dbReference type="PROSITE" id="PS51725"/>
    </source>
</evidence>
<dbReference type="RefSeq" id="WP_246094779.1">
    <property type="nucleotide sequence ID" value="NZ_CP133762.1"/>
</dbReference>
<dbReference type="InterPro" id="IPR007138">
    <property type="entry name" value="ABM_dom"/>
</dbReference>
<dbReference type="InterPro" id="IPR052936">
    <property type="entry name" value="Jasmonate_Hydroxylase-like"/>
</dbReference>
<dbReference type="EMBL" id="CP133762">
    <property type="protein sequence ID" value="WMX46007.1"/>
    <property type="molecule type" value="Genomic_DNA"/>
</dbReference>
<dbReference type="Gene3D" id="3.30.70.100">
    <property type="match status" value="1"/>
</dbReference>
<dbReference type="PANTHER" id="PTHR37811:SF2">
    <property type="entry name" value="ABM DOMAIN-CONTAINING PROTEIN"/>
    <property type="match status" value="1"/>
</dbReference>
<keyword evidence="3" id="KW-0560">Oxidoreductase</keyword>
<proteinExistence type="predicted"/>
<gene>
    <name evidence="3" type="ORF">RGF97_15725</name>
</gene>
<dbReference type="PROSITE" id="PS51725">
    <property type="entry name" value="ABM"/>
    <property type="match status" value="1"/>
</dbReference>
<sequence length="133" mass="14881">MTQNLVGGFEPPYYTAVFTALRPDSLEGYAETSDRMEELVQDVPGFLGYESARTPGGIGITVAYFRDLDGLAAWQHHPEHMAAKRYGREHWYDSYRVHIGKVERTYGFDRDGGDRDGVDRDGDGHGGDGRDHA</sequence>
<protein>
    <submittedName>
        <fullName evidence="3">Antibiotic biosynthesis monooxygenase</fullName>
        <ecNumber evidence="3">1.14.-.-</ecNumber>
    </submittedName>
</protein>
<dbReference type="EC" id="1.14.-.-" evidence="3"/>
<dbReference type="SUPFAM" id="SSF54909">
    <property type="entry name" value="Dimeric alpha+beta barrel"/>
    <property type="match status" value="1"/>
</dbReference>
<feature type="domain" description="ABM" evidence="2">
    <location>
        <begin position="13"/>
        <end position="99"/>
    </location>
</feature>
<dbReference type="InterPro" id="IPR011008">
    <property type="entry name" value="Dimeric_a/b-barrel"/>
</dbReference>
<name>A0ABY9RVN5_9ACTN</name>